<feature type="region of interest" description="Disordered" evidence="1">
    <location>
        <begin position="270"/>
        <end position="302"/>
    </location>
</feature>
<comment type="caution">
    <text evidence="2">The sequence shown here is derived from an EMBL/GenBank/DDBJ whole genome shotgun (WGS) entry which is preliminary data.</text>
</comment>
<dbReference type="EMBL" id="CAXHTA020000018">
    <property type="protein sequence ID" value="CAL5228400.1"/>
    <property type="molecule type" value="Genomic_DNA"/>
</dbReference>
<protein>
    <submittedName>
        <fullName evidence="2">G11526 protein</fullName>
    </submittedName>
</protein>
<name>A0ABP1GAR1_9CHLO</name>
<keyword evidence="3" id="KW-1185">Reference proteome</keyword>
<evidence type="ECO:0000256" key="1">
    <source>
        <dbReference type="SAM" id="MobiDB-lite"/>
    </source>
</evidence>
<evidence type="ECO:0000313" key="3">
    <source>
        <dbReference type="Proteomes" id="UP001497392"/>
    </source>
</evidence>
<evidence type="ECO:0000313" key="2">
    <source>
        <dbReference type="EMBL" id="CAL5228400.1"/>
    </source>
</evidence>
<accession>A0ABP1GAR1</accession>
<feature type="compositionally biased region" description="Polar residues" evidence="1">
    <location>
        <begin position="270"/>
        <end position="280"/>
    </location>
</feature>
<feature type="compositionally biased region" description="Basic and acidic residues" evidence="1">
    <location>
        <begin position="281"/>
        <end position="291"/>
    </location>
</feature>
<organism evidence="2 3">
    <name type="scientific">Coccomyxa viridis</name>
    <dbReference type="NCBI Taxonomy" id="1274662"/>
    <lineage>
        <taxon>Eukaryota</taxon>
        <taxon>Viridiplantae</taxon>
        <taxon>Chlorophyta</taxon>
        <taxon>core chlorophytes</taxon>
        <taxon>Trebouxiophyceae</taxon>
        <taxon>Trebouxiophyceae incertae sedis</taxon>
        <taxon>Coccomyxaceae</taxon>
        <taxon>Coccomyxa</taxon>
    </lineage>
</organism>
<sequence>MPDCTAAPSTVASLNVVQESGKRRSADASSEGAVIALNAFAEPILQPSMGQSMSSYIQQLQSFIDVTRFERKSTMSEDGLYIHKRNIRGDHGKMLEHAGTALQHTLIYVKTADKVVAMDYGPQGSADVTENLLDSVPCGPVLHDPAEPEQDTQSLPYLYLRAPFHPVDSPAVQEAISFVEGRRYNALLNNCIQNTDFLVRALTGGAVRNAPLIFDALCGHVPPQDNPMLLMFMLMTRMSWFDVCDGGKVAAMFLKDNACPTIPDADTAQVQHTSLQADSLQHTEKAQKHSPQDTPEGACQEDNGLKESCVSKGVKESTAQSQCRSKA</sequence>
<gene>
    <name evidence="2" type="primary">g11526</name>
    <name evidence="2" type="ORF">VP750_LOCUS10306</name>
</gene>
<proteinExistence type="predicted"/>
<dbReference type="Proteomes" id="UP001497392">
    <property type="component" value="Unassembled WGS sequence"/>
</dbReference>
<reference evidence="2 3" key="1">
    <citation type="submission" date="2024-06" db="EMBL/GenBank/DDBJ databases">
        <authorList>
            <person name="Kraege A."/>
            <person name="Thomma B."/>
        </authorList>
    </citation>
    <scope>NUCLEOTIDE SEQUENCE [LARGE SCALE GENOMIC DNA]</scope>
</reference>